<dbReference type="InterPro" id="IPR052048">
    <property type="entry name" value="ST_Response_Regulator"/>
</dbReference>
<dbReference type="Gene3D" id="3.40.50.2300">
    <property type="match status" value="1"/>
</dbReference>
<accession>A0A7V4TZ52</accession>
<dbReference type="SMART" id="SM00448">
    <property type="entry name" value="REC"/>
    <property type="match status" value="1"/>
</dbReference>
<dbReference type="EMBL" id="DRQG01000034">
    <property type="protein sequence ID" value="HGY54878.1"/>
    <property type="molecule type" value="Genomic_DNA"/>
</dbReference>
<dbReference type="Pfam" id="PF08665">
    <property type="entry name" value="PglZ"/>
    <property type="match status" value="1"/>
</dbReference>
<dbReference type="CDD" id="cd00156">
    <property type="entry name" value="REC"/>
    <property type="match status" value="1"/>
</dbReference>
<dbReference type="GO" id="GO:0000160">
    <property type="term" value="P:phosphorelay signal transduction system"/>
    <property type="evidence" value="ECO:0007669"/>
    <property type="project" value="InterPro"/>
</dbReference>
<keyword evidence="1" id="KW-0597">Phosphoprotein</keyword>
<feature type="domain" description="Response regulatory" evidence="2">
    <location>
        <begin position="3"/>
        <end position="117"/>
    </location>
</feature>
<dbReference type="AlphaFoldDB" id="A0A7V4TZ52"/>
<feature type="modified residue" description="4-aspartylphosphate" evidence="1">
    <location>
        <position position="52"/>
    </location>
</feature>
<dbReference type="SUPFAM" id="SSF52172">
    <property type="entry name" value="CheY-like"/>
    <property type="match status" value="1"/>
</dbReference>
<proteinExistence type="predicted"/>
<reference evidence="3" key="1">
    <citation type="journal article" date="2020" name="mSystems">
        <title>Genome- and Community-Level Interaction Insights into Carbon Utilization and Element Cycling Functions of Hydrothermarchaeota in Hydrothermal Sediment.</title>
        <authorList>
            <person name="Zhou Z."/>
            <person name="Liu Y."/>
            <person name="Xu W."/>
            <person name="Pan J."/>
            <person name="Luo Z.H."/>
            <person name="Li M."/>
        </authorList>
    </citation>
    <scope>NUCLEOTIDE SEQUENCE [LARGE SCALE GENOMIC DNA]</scope>
    <source>
        <strain evidence="3">HyVt-577</strain>
    </source>
</reference>
<dbReference type="PROSITE" id="PS50110">
    <property type="entry name" value="RESPONSE_REGULATORY"/>
    <property type="match status" value="1"/>
</dbReference>
<evidence type="ECO:0000256" key="1">
    <source>
        <dbReference type="PROSITE-ProRule" id="PRU00169"/>
    </source>
</evidence>
<dbReference type="InterPro" id="IPR001789">
    <property type="entry name" value="Sig_transdc_resp-reg_receiver"/>
</dbReference>
<dbReference type="Pfam" id="PF00072">
    <property type="entry name" value="Response_reg"/>
    <property type="match status" value="1"/>
</dbReference>
<comment type="caution">
    <text evidence="3">The sequence shown here is derived from an EMBL/GenBank/DDBJ whole genome shotgun (WGS) entry which is preliminary data.</text>
</comment>
<dbReference type="PANTHER" id="PTHR43228">
    <property type="entry name" value="TWO-COMPONENT RESPONSE REGULATOR"/>
    <property type="match status" value="1"/>
</dbReference>
<evidence type="ECO:0000259" key="2">
    <source>
        <dbReference type="PROSITE" id="PS50110"/>
    </source>
</evidence>
<dbReference type="Proteomes" id="UP000885779">
    <property type="component" value="Unassembled WGS sequence"/>
</dbReference>
<dbReference type="InterPro" id="IPR011006">
    <property type="entry name" value="CheY-like_superfamily"/>
</dbReference>
<organism evidence="3">
    <name type="scientific">Caldithrix abyssi</name>
    <dbReference type="NCBI Taxonomy" id="187145"/>
    <lineage>
        <taxon>Bacteria</taxon>
        <taxon>Pseudomonadati</taxon>
        <taxon>Calditrichota</taxon>
        <taxon>Calditrichia</taxon>
        <taxon>Calditrichales</taxon>
        <taxon>Calditrichaceae</taxon>
        <taxon>Caldithrix</taxon>
    </lineage>
</organism>
<dbReference type="SUPFAM" id="SSF53649">
    <property type="entry name" value="Alkaline phosphatase-like"/>
    <property type="match status" value="1"/>
</dbReference>
<dbReference type="InterPro" id="IPR017850">
    <property type="entry name" value="Alkaline_phosphatase_core_sf"/>
</dbReference>
<sequence>MQRILWVDDEIEMLEAHIIFLKEKGYQVDTVTNGNDAVYQVGNNEYDIVLLDETMPGKDGLTTLNEIKDLKPQLPVIMITKNEEESLMEEAIGKRIDDYLTKPVNPSQILMACKKLLDRKEIITEKRSEQYARELAQLSLSLSDNLDRDEWIHLALKMARMDMDLDNTHEQDYRQILYDQRREINVEFGKYIERNYPHWVKEPNPQNRPTLSVDIVSKYIVPKLKQKEKVVFIVIDCLRMDQWFTLEPFFYDWFRVDKEYYYSILPTATPFSRNALFSGLYPVEIEKMYPDLWTMEEDGEGLNRYEKELLDLQLRRSSLDLGNDLKYVKIMNRNDMRNLEKNMNNYLDGQMLAIVINFVDILAHSRSDLPILKEIVPDEAAFRSLTRSWFAHSPITEVLRQIAKSGASTFITSDHGSVRGLRGTKVIGDRETSTNLRYKYGRSLKADAKNAIFIKNPGEWNLPMRGINTTYLIAKEDYYFVYPTNYNKYLNYYRDSFQHGGVSLEEMILPIVKLESKIG</sequence>
<name>A0A7V4TZ52_CALAY</name>
<gene>
    <name evidence="3" type="ORF">ENK44_04190</name>
</gene>
<dbReference type="PANTHER" id="PTHR43228:SF1">
    <property type="entry name" value="TWO-COMPONENT RESPONSE REGULATOR ARR22"/>
    <property type="match status" value="1"/>
</dbReference>
<evidence type="ECO:0000313" key="3">
    <source>
        <dbReference type="EMBL" id="HGY54878.1"/>
    </source>
</evidence>
<protein>
    <submittedName>
        <fullName evidence="3">Response regulator</fullName>
    </submittedName>
</protein>